<keyword evidence="3" id="KW-1185">Reference proteome</keyword>
<gene>
    <name evidence="2" type="ORF">CYNAS_LOCUS21427</name>
</gene>
<feature type="non-terminal residue" evidence="2">
    <location>
        <position position="66"/>
    </location>
</feature>
<keyword evidence="1" id="KW-0812">Transmembrane</keyword>
<dbReference type="Proteomes" id="UP001176961">
    <property type="component" value="Unassembled WGS sequence"/>
</dbReference>
<keyword evidence="1" id="KW-0472">Membrane</keyword>
<proteinExistence type="predicted"/>
<accession>A0AA36HEQ7</accession>
<keyword evidence="1" id="KW-1133">Transmembrane helix</keyword>
<protein>
    <submittedName>
        <fullName evidence="2">Uncharacterized protein</fullName>
    </submittedName>
</protein>
<reference evidence="2" key="1">
    <citation type="submission" date="2023-07" db="EMBL/GenBank/DDBJ databases">
        <authorList>
            <consortium name="CYATHOMIX"/>
        </authorList>
    </citation>
    <scope>NUCLEOTIDE SEQUENCE</scope>
    <source>
        <strain evidence="2">N/A</strain>
    </source>
</reference>
<organism evidence="2 3">
    <name type="scientific">Cylicocyclus nassatus</name>
    <name type="common">Nematode worm</name>
    <dbReference type="NCBI Taxonomy" id="53992"/>
    <lineage>
        <taxon>Eukaryota</taxon>
        <taxon>Metazoa</taxon>
        <taxon>Ecdysozoa</taxon>
        <taxon>Nematoda</taxon>
        <taxon>Chromadorea</taxon>
        <taxon>Rhabditida</taxon>
        <taxon>Rhabditina</taxon>
        <taxon>Rhabditomorpha</taxon>
        <taxon>Strongyloidea</taxon>
        <taxon>Strongylidae</taxon>
        <taxon>Cylicocyclus</taxon>
    </lineage>
</organism>
<name>A0AA36HEQ7_CYLNA</name>
<evidence type="ECO:0000256" key="1">
    <source>
        <dbReference type="SAM" id="Phobius"/>
    </source>
</evidence>
<dbReference type="AlphaFoldDB" id="A0AA36HEQ7"/>
<evidence type="ECO:0000313" key="2">
    <source>
        <dbReference type="EMBL" id="CAJ0609444.1"/>
    </source>
</evidence>
<evidence type="ECO:0000313" key="3">
    <source>
        <dbReference type="Proteomes" id="UP001176961"/>
    </source>
</evidence>
<sequence length="66" mass="7109">MERGLLGRSPHFQLHLVFLVAVMRSTTIYICSSICYFAGAYSGVSVCVVLVAHLSSGVTAGHEPRL</sequence>
<comment type="caution">
    <text evidence="2">The sequence shown here is derived from an EMBL/GenBank/DDBJ whole genome shotgun (WGS) entry which is preliminary data.</text>
</comment>
<feature type="transmembrane region" description="Helical" evidence="1">
    <location>
        <begin position="36"/>
        <end position="60"/>
    </location>
</feature>
<dbReference type="EMBL" id="CATQJL010000326">
    <property type="protein sequence ID" value="CAJ0609444.1"/>
    <property type="molecule type" value="Genomic_DNA"/>
</dbReference>